<dbReference type="EMBL" id="CP000248">
    <property type="protein sequence ID" value="ABD25501.1"/>
    <property type="molecule type" value="Genomic_DNA"/>
</dbReference>
<evidence type="ECO:0000256" key="1">
    <source>
        <dbReference type="ARBA" id="ARBA00022801"/>
    </source>
</evidence>
<dbReference type="GO" id="GO:0003723">
    <property type="term" value="F:RNA binding"/>
    <property type="evidence" value="ECO:0007669"/>
    <property type="project" value="UniProtKB-KW"/>
</dbReference>
<gene>
    <name evidence="4" type="ordered locus">Saro_1056</name>
</gene>
<reference evidence="5" key="1">
    <citation type="submission" date="2006-01" db="EMBL/GenBank/DDBJ databases">
        <title>Complete sequence of Novosphingobium aromaticivorans DSM 12444.</title>
        <authorList>
            <consortium name="US DOE Joint Genome Institute"/>
            <person name="Copeland A."/>
            <person name="Lucas S."/>
            <person name="Lapidus A."/>
            <person name="Barry K."/>
            <person name="Detter J.C."/>
            <person name="Glavina T."/>
            <person name="Hammon N."/>
            <person name="Israni S."/>
            <person name="Pitluck S."/>
            <person name="Chain P."/>
            <person name="Malfatti S."/>
            <person name="Shin M."/>
            <person name="Vergez L."/>
            <person name="Schmutz J."/>
            <person name="Larimer F."/>
            <person name="Land M."/>
            <person name="Kyrpides N."/>
            <person name="Ivanova N."/>
            <person name="Fredrickson J."/>
            <person name="Balkwill D."/>
            <person name="Romine M.F."/>
            <person name="Richardson P."/>
        </authorList>
    </citation>
    <scope>NUCLEOTIDE SEQUENCE [LARGE SCALE GENOMIC DNA]</scope>
    <source>
        <strain evidence="5">ATCC 700278 / DSM 12444 / CCUG 56034 / CIP 105152 / NBRC 16084 / F199</strain>
    </source>
</reference>
<dbReference type="RefSeq" id="WP_011444715.1">
    <property type="nucleotide sequence ID" value="NC_007794.1"/>
</dbReference>
<dbReference type="HOGENOM" id="CLU_857471_0_0_5"/>
<keyword evidence="1" id="KW-0378">Hydrolase</keyword>
<dbReference type="KEGG" id="nar:Saro_1056"/>
<dbReference type="STRING" id="279238.Saro_1056"/>
<name>Q2G9H2_NOVAD</name>
<accession>Q2G9H2</accession>
<protein>
    <submittedName>
        <fullName evidence="4">Ribonuclease</fullName>
    </submittedName>
</protein>
<evidence type="ECO:0000313" key="4">
    <source>
        <dbReference type="EMBL" id="ABD25501.1"/>
    </source>
</evidence>
<keyword evidence="5" id="KW-1185">Reference proteome</keyword>
<dbReference type="Proteomes" id="UP000009134">
    <property type="component" value="Chromosome"/>
</dbReference>
<sequence length="332" mass="35161">MSAEWLVEQGIGETRAILCADAEIRAARIDWGEALRPGLVAEARLVSRPAGGRRGTVRLDSGDDALIDQLPREATEGVRLVVRVVRASIAEKGRTKLPVVRVAPGEVPTPAPDLAARLGAAGDHVRILPATDRTFVECGWDELVEQAQSGEIPFAGGSLLVSPTPAMTLIDVDGFGQPAQLALAAVPAIAGALMRLDIGGNVGIDFPTVQDRKDRQAIDAALEAALAEAGWRGERTGMNGFGFVQLVSRLERPSLVARYARNPAAASARILLRQAERVAEPGALLLCANPRTLDAMRPDWLEELARRTGRVVRLAPDPALALSGGFAQAVPL</sequence>
<feature type="domain" description="RNA-binding protein AU-1/Ribonuclease E/G" evidence="3">
    <location>
        <begin position="125"/>
        <end position="247"/>
    </location>
</feature>
<dbReference type="AlphaFoldDB" id="Q2G9H2"/>
<keyword evidence="2" id="KW-0694">RNA-binding</keyword>
<evidence type="ECO:0000313" key="5">
    <source>
        <dbReference type="Proteomes" id="UP000009134"/>
    </source>
</evidence>
<evidence type="ECO:0000256" key="2">
    <source>
        <dbReference type="ARBA" id="ARBA00022884"/>
    </source>
</evidence>
<dbReference type="GO" id="GO:0016787">
    <property type="term" value="F:hydrolase activity"/>
    <property type="evidence" value="ECO:0007669"/>
    <property type="project" value="UniProtKB-KW"/>
</dbReference>
<dbReference type="eggNOG" id="COG1530">
    <property type="taxonomic scope" value="Bacteria"/>
</dbReference>
<evidence type="ECO:0000259" key="3">
    <source>
        <dbReference type="Pfam" id="PF10150"/>
    </source>
</evidence>
<dbReference type="InterPro" id="IPR019307">
    <property type="entry name" value="RNA-bd_AU-1/RNase_E/G"/>
</dbReference>
<dbReference type="Pfam" id="PF10150">
    <property type="entry name" value="RNase_E_G"/>
    <property type="match status" value="1"/>
</dbReference>
<proteinExistence type="predicted"/>
<organism evidence="4 5">
    <name type="scientific">Novosphingobium aromaticivorans (strain ATCC 700278 / DSM 12444 / CCUG 56034 / CIP 105152 / NBRC 16084 / F199)</name>
    <dbReference type="NCBI Taxonomy" id="279238"/>
    <lineage>
        <taxon>Bacteria</taxon>
        <taxon>Pseudomonadati</taxon>
        <taxon>Pseudomonadota</taxon>
        <taxon>Alphaproteobacteria</taxon>
        <taxon>Sphingomonadales</taxon>
        <taxon>Sphingomonadaceae</taxon>
        <taxon>Novosphingobium</taxon>
    </lineage>
</organism>